<evidence type="ECO:0000256" key="5">
    <source>
        <dbReference type="ARBA" id="ARBA00023125"/>
    </source>
</evidence>
<dbReference type="EMBL" id="CAFBPN010000162">
    <property type="protein sequence ID" value="CAB5031762.1"/>
    <property type="molecule type" value="Genomic_DNA"/>
</dbReference>
<keyword evidence="5" id="KW-0238">DNA-binding</keyword>
<dbReference type="InterPro" id="IPR005144">
    <property type="entry name" value="ATP-cone_dom"/>
</dbReference>
<protein>
    <submittedName>
        <fullName evidence="8">Unannotated protein</fullName>
    </submittedName>
</protein>
<dbReference type="NCBIfam" id="TIGR00244">
    <property type="entry name" value="transcriptional regulator NrdR"/>
    <property type="match status" value="1"/>
</dbReference>
<keyword evidence="3" id="KW-0067">ATP-binding</keyword>
<dbReference type="PROSITE" id="PS51161">
    <property type="entry name" value="ATP_CONE"/>
    <property type="match status" value="1"/>
</dbReference>
<dbReference type="AlphaFoldDB" id="A0A6J7RSX0"/>
<evidence type="ECO:0000256" key="2">
    <source>
        <dbReference type="ARBA" id="ARBA00022741"/>
    </source>
</evidence>
<keyword evidence="4" id="KW-0805">Transcription regulation</keyword>
<feature type="domain" description="ATP-cone" evidence="7">
    <location>
        <begin position="49"/>
        <end position="138"/>
    </location>
</feature>
<organism evidence="8">
    <name type="scientific">freshwater metagenome</name>
    <dbReference type="NCBI Taxonomy" id="449393"/>
    <lineage>
        <taxon>unclassified sequences</taxon>
        <taxon>metagenomes</taxon>
        <taxon>ecological metagenomes</taxon>
    </lineage>
</organism>
<dbReference type="PANTHER" id="PTHR30455">
    <property type="entry name" value="TRANSCRIPTIONAL REPRESSOR NRDR"/>
    <property type="match status" value="1"/>
</dbReference>
<dbReference type="GO" id="GO:0003677">
    <property type="term" value="F:DNA binding"/>
    <property type="evidence" value="ECO:0007669"/>
    <property type="project" value="UniProtKB-KW"/>
</dbReference>
<name>A0A6J7RSX0_9ZZZZ</name>
<dbReference type="GO" id="GO:0008270">
    <property type="term" value="F:zinc ion binding"/>
    <property type="evidence" value="ECO:0007669"/>
    <property type="project" value="InterPro"/>
</dbReference>
<dbReference type="InterPro" id="IPR055173">
    <property type="entry name" value="NrdR-like_N"/>
</dbReference>
<dbReference type="GO" id="GO:0045892">
    <property type="term" value="P:negative regulation of DNA-templated transcription"/>
    <property type="evidence" value="ECO:0007669"/>
    <property type="project" value="InterPro"/>
</dbReference>
<dbReference type="InterPro" id="IPR003796">
    <property type="entry name" value="RNR_NrdR-like"/>
</dbReference>
<dbReference type="HAMAP" id="MF_00440">
    <property type="entry name" value="NrdR"/>
    <property type="match status" value="1"/>
</dbReference>
<proteinExistence type="inferred from homology"/>
<evidence type="ECO:0000256" key="4">
    <source>
        <dbReference type="ARBA" id="ARBA00023015"/>
    </source>
</evidence>
<keyword evidence="1" id="KW-0678">Repressor</keyword>
<dbReference type="Pfam" id="PF03477">
    <property type="entry name" value="ATP-cone"/>
    <property type="match status" value="1"/>
</dbReference>
<keyword evidence="6" id="KW-0804">Transcription</keyword>
<dbReference type="Pfam" id="PF22811">
    <property type="entry name" value="Zn_ribbon_NrdR"/>
    <property type="match status" value="1"/>
</dbReference>
<keyword evidence="2" id="KW-0547">Nucleotide-binding</keyword>
<evidence type="ECO:0000256" key="6">
    <source>
        <dbReference type="ARBA" id="ARBA00023163"/>
    </source>
</evidence>
<evidence type="ECO:0000256" key="3">
    <source>
        <dbReference type="ARBA" id="ARBA00022840"/>
    </source>
</evidence>
<dbReference type="PANTHER" id="PTHR30455:SF2">
    <property type="entry name" value="TRANSCRIPTIONAL REPRESSOR NRDR"/>
    <property type="match status" value="1"/>
</dbReference>
<sequence length="148" mass="16815">MRCPICSHDDTKVVDSRAAEDGTAIRRRRQCPECSYRFSTRERLEEVVLMVVKRSGDRTPFNRSKIIAGVSAASKGRPVEEEQIEVLADKVEEALRATGNEVTSAQVGHEVLEQLRELDEVAYLRFASVYKNFDQAADFRRELALLKK</sequence>
<gene>
    <name evidence="8" type="ORF">UFOPK4098_01622</name>
</gene>
<evidence type="ECO:0000259" key="7">
    <source>
        <dbReference type="PROSITE" id="PS51161"/>
    </source>
</evidence>
<evidence type="ECO:0000313" key="8">
    <source>
        <dbReference type="EMBL" id="CAB5031762.1"/>
    </source>
</evidence>
<accession>A0A6J7RSX0</accession>
<reference evidence="8" key="1">
    <citation type="submission" date="2020-05" db="EMBL/GenBank/DDBJ databases">
        <authorList>
            <person name="Chiriac C."/>
            <person name="Salcher M."/>
            <person name="Ghai R."/>
            <person name="Kavagutti S V."/>
        </authorList>
    </citation>
    <scope>NUCLEOTIDE SEQUENCE</scope>
</reference>
<evidence type="ECO:0000256" key="1">
    <source>
        <dbReference type="ARBA" id="ARBA00022491"/>
    </source>
</evidence>
<dbReference type="GO" id="GO:0005524">
    <property type="term" value="F:ATP binding"/>
    <property type="evidence" value="ECO:0007669"/>
    <property type="project" value="UniProtKB-KW"/>
</dbReference>